<reference evidence="1 2" key="1">
    <citation type="submission" date="2021-08" db="EMBL/GenBank/DDBJ databases">
        <title>Complete genome sequence of the strain Aneurinibacillus thermoaerophilus CCM 8960.</title>
        <authorList>
            <person name="Musilova J."/>
            <person name="Kourilova X."/>
            <person name="Pernicova I."/>
            <person name="Bezdicek M."/>
            <person name="Lengerova M."/>
            <person name="Obruca S."/>
            <person name="Sedlar K."/>
        </authorList>
    </citation>
    <scope>NUCLEOTIDE SEQUENCE [LARGE SCALE GENOMIC DNA]</scope>
    <source>
        <strain evidence="1 2">CCM 8960</strain>
        <plasmid evidence="1 2">pAT1</plasmid>
    </source>
</reference>
<dbReference type="GeneID" id="97143448"/>
<evidence type="ECO:0000313" key="2">
    <source>
        <dbReference type="Proteomes" id="UP000826616"/>
    </source>
</evidence>
<keyword evidence="1" id="KW-0614">Plasmid</keyword>
<name>A0ABX8YGL3_ANETH</name>
<gene>
    <name evidence="1" type="ORF">K3F53_18880</name>
</gene>
<geneLocation type="plasmid" evidence="1 2">
    <name>pAT1</name>
</geneLocation>
<dbReference type="Proteomes" id="UP000826616">
    <property type="component" value="Plasmid pAT1"/>
</dbReference>
<dbReference type="RefSeq" id="WP_220561237.1">
    <property type="nucleotide sequence ID" value="NZ_CP080765.1"/>
</dbReference>
<sequence length="292" mass="32488">MVAEWELEEVDVFVNRVANSQVKHFYPTAAAKYTGLPLHLVFERLLKLVDSKKLVLKWEIRCPSYGCGRTVDTTDKLADKVGEELQCVCGEDIEVITDIIFPVFELNPEYKEHIKKKGSSRTLVLREKRITSPGTPVSLSSKELVSQDSKALLEKHAPPQIINHITVHGDFRGNIQGEIEMTDNRRNMSGNNFGGANFSGNVNFQGDDVRQTQTVHKSPIDDAFLAFIEEIKKMPDSQEKKDALSDVEAMQEAVKNGNLDRAKRIYGLLSNAVRDTAAGMTIAKLLGFIAGA</sequence>
<accession>A0ABX8YGL3</accession>
<organism evidence="1 2">
    <name type="scientific">Aneurinibacillus thermoaerophilus</name>
    <dbReference type="NCBI Taxonomy" id="143495"/>
    <lineage>
        <taxon>Bacteria</taxon>
        <taxon>Bacillati</taxon>
        <taxon>Bacillota</taxon>
        <taxon>Bacilli</taxon>
        <taxon>Bacillales</taxon>
        <taxon>Paenibacillaceae</taxon>
        <taxon>Aneurinibacillus group</taxon>
        <taxon>Aneurinibacillus</taxon>
    </lineage>
</organism>
<keyword evidence="2" id="KW-1185">Reference proteome</keyword>
<proteinExistence type="predicted"/>
<protein>
    <submittedName>
        <fullName evidence="1">Uncharacterized protein</fullName>
    </submittedName>
</protein>
<dbReference type="EMBL" id="CP080765">
    <property type="protein sequence ID" value="QYY44801.1"/>
    <property type="molecule type" value="Genomic_DNA"/>
</dbReference>
<evidence type="ECO:0000313" key="1">
    <source>
        <dbReference type="EMBL" id="QYY44801.1"/>
    </source>
</evidence>